<dbReference type="EMBL" id="JAHZIK010001790">
    <property type="protein sequence ID" value="MBW7459718.1"/>
    <property type="molecule type" value="Genomic_DNA"/>
</dbReference>
<keyword evidence="2 6" id="KW-0813">Transport</keyword>
<comment type="similarity">
    <text evidence="6">Belongs to the binding-protein-dependent transport system permease family.</text>
</comment>
<keyword evidence="9" id="KW-1185">Reference proteome</keyword>
<dbReference type="PANTHER" id="PTHR30177:SF4">
    <property type="entry name" value="OSMOPROTECTANT IMPORT PERMEASE PROTEIN OSMW"/>
    <property type="match status" value="1"/>
</dbReference>
<evidence type="ECO:0000313" key="8">
    <source>
        <dbReference type="EMBL" id="MBW7459718.1"/>
    </source>
</evidence>
<feature type="domain" description="ABC transmembrane type-1" evidence="7">
    <location>
        <begin position="26"/>
        <end position="123"/>
    </location>
</feature>
<name>A0ABS7CFL6_9BACL</name>
<comment type="caution">
    <text evidence="8">The sequence shown here is derived from an EMBL/GenBank/DDBJ whole genome shotgun (WGS) entry which is preliminary data.</text>
</comment>
<accession>A0ABS7CFL6</accession>
<sequence length="123" mass="13553">MEDNHLTIVDLLDYMGRNIGLLWEYLLQHISMVLTGVGLAFVVGVPLGVLCARNEILARIVLTITKVLQVLPSLAMLVLLMLWLGLGSDTVIVGLFLYSLNPIVRNTYVGMKQVNPSYVEAGQ</sequence>
<keyword evidence="4 6" id="KW-1133">Transmembrane helix</keyword>
<proteinExistence type="inferred from homology"/>
<keyword evidence="3 6" id="KW-0812">Transmembrane</keyword>
<evidence type="ECO:0000256" key="5">
    <source>
        <dbReference type="ARBA" id="ARBA00023136"/>
    </source>
</evidence>
<evidence type="ECO:0000256" key="1">
    <source>
        <dbReference type="ARBA" id="ARBA00004141"/>
    </source>
</evidence>
<protein>
    <submittedName>
        <fullName evidence="8">ABC transporter permease subunit</fullName>
    </submittedName>
</protein>
<evidence type="ECO:0000259" key="7">
    <source>
        <dbReference type="PROSITE" id="PS50928"/>
    </source>
</evidence>
<dbReference type="Proteomes" id="UP001519887">
    <property type="component" value="Unassembled WGS sequence"/>
</dbReference>
<comment type="subcellular location">
    <subcellularLocation>
        <location evidence="6">Cell membrane</location>
        <topology evidence="6">Multi-pass membrane protein</topology>
    </subcellularLocation>
    <subcellularLocation>
        <location evidence="1">Membrane</location>
        <topology evidence="1">Multi-pass membrane protein</topology>
    </subcellularLocation>
</comment>
<gene>
    <name evidence="8" type="ORF">K0U00_37230</name>
</gene>
<dbReference type="CDD" id="cd06261">
    <property type="entry name" value="TM_PBP2"/>
    <property type="match status" value="1"/>
</dbReference>
<dbReference type="PROSITE" id="PS50928">
    <property type="entry name" value="ABC_TM1"/>
    <property type="match status" value="1"/>
</dbReference>
<dbReference type="InterPro" id="IPR035906">
    <property type="entry name" value="MetI-like_sf"/>
</dbReference>
<feature type="transmembrane region" description="Helical" evidence="6">
    <location>
        <begin position="73"/>
        <end position="98"/>
    </location>
</feature>
<dbReference type="InterPro" id="IPR051204">
    <property type="entry name" value="ABC_transp_perm/SBD"/>
</dbReference>
<dbReference type="SUPFAM" id="SSF161098">
    <property type="entry name" value="MetI-like"/>
    <property type="match status" value="1"/>
</dbReference>
<evidence type="ECO:0000256" key="4">
    <source>
        <dbReference type="ARBA" id="ARBA00022989"/>
    </source>
</evidence>
<dbReference type="PANTHER" id="PTHR30177">
    <property type="entry name" value="GLYCINE BETAINE/L-PROLINE TRANSPORT SYSTEM PERMEASE PROTEIN PROW"/>
    <property type="match status" value="1"/>
</dbReference>
<evidence type="ECO:0000256" key="2">
    <source>
        <dbReference type="ARBA" id="ARBA00022448"/>
    </source>
</evidence>
<evidence type="ECO:0000256" key="3">
    <source>
        <dbReference type="ARBA" id="ARBA00022692"/>
    </source>
</evidence>
<dbReference type="Gene3D" id="1.10.3720.10">
    <property type="entry name" value="MetI-like"/>
    <property type="match status" value="1"/>
</dbReference>
<evidence type="ECO:0000313" key="9">
    <source>
        <dbReference type="Proteomes" id="UP001519887"/>
    </source>
</evidence>
<reference evidence="8 9" key="1">
    <citation type="submission" date="2021-07" db="EMBL/GenBank/DDBJ databases">
        <title>Paenibacillus radiodurans sp. nov., isolated from the southeastern edge of Tengger Desert.</title>
        <authorList>
            <person name="Zhang G."/>
        </authorList>
    </citation>
    <scope>NUCLEOTIDE SEQUENCE [LARGE SCALE GENOMIC DNA]</scope>
    <source>
        <strain evidence="8 9">CCM 7311</strain>
    </source>
</reference>
<dbReference type="Pfam" id="PF00528">
    <property type="entry name" value="BPD_transp_1"/>
    <property type="match status" value="1"/>
</dbReference>
<evidence type="ECO:0000256" key="6">
    <source>
        <dbReference type="RuleBase" id="RU363032"/>
    </source>
</evidence>
<keyword evidence="5 6" id="KW-0472">Membrane</keyword>
<dbReference type="InterPro" id="IPR000515">
    <property type="entry name" value="MetI-like"/>
</dbReference>
<feature type="transmembrane region" description="Helical" evidence="6">
    <location>
        <begin position="30"/>
        <end position="52"/>
    </location>
</feature>
<organism evidence="8 9">
    <name type="scientific">Paenibacillus sepulcri</name>
    <dbReference type="NCBI Taxonomy" id="359917"/>
    <lineage>
        <taxon>Bacteria</taxon>
        <taxon>Bacillati</taxon>
        <taxon>Bacillota</taxon>
        <taxon>Bacilli</taxon>
        <taxon>Bacillales</taxon>
        <taxon>Paenibacillaceae</taxon>
        <taxon>Paenibacillus</taxon>
    </lineage>
</organism>
<feature type="non-terminal residue" evidence="8">
    <location>
        <position position="123"/>
    </location>
</feature>